<proteinExistence type="predicted"/>
<evidence type="ECO:0000313" key="2">
    <source>
        <dbReference type="Proteomes" id="UP000295146"/>
    </source>
</evidence>
<dbReference type="Proteomes" id="UP000295146">
    <property type="component" value="Unassembled WGS sequence"/>
</dbReference>
<gene>
    <name evidence="1" type="ORF">EV653_0041</name>
</gene>
<organism evidence="1 2">
    <name type="scientific">Kribbella pratensis</name>
    <dbReference type="NCBI Taxonomy" id="2512112"/>
    <lineage>
        <taxon>Bacteria</taxon>
        <taxon>Bacillati</taxon>
        <taxon>Actinomycetota</taxon>
        <taxon>Actinomycetes</taxon>
        <taxon>Propionibacteriales</taxon>
        <taxon>Kribbellaceae</taxon>
        <taxon>Kribbella</taxon>
    </lineage>
</organism>
<dbReference type="AlphaFoldDB" id="A0A4R8CF70"/>
<protein>
    <submittedName>
        <fullName evidence="1">Uncharacterized protein</fullName>
    </submittedName>
</protein>
<reference evidence="1 2" key="1">
    <citation type="submission" date="2019-03" db="EMBL/GenBank/DDBJ databases">
        <title>Genomic Encyclopedia of Type Strains, Phase III (KMG-III): the genomes of soil and plant-associated and newly described type strains.</title>
        <authorList>
            <person name="Whitman W."/>
        </authorList>
    </citation>
    <scope>NUCLEOTIDE SEQUENCE [LARGE SCALE GENOMIC DNA]</scope>
    <source>
        <strain evidence="1 2">VKM Ac-2573</strain>
    </source>
</reference>
<evidence type="ECO:0000313" key="1">
    <source>
        <dbReference type="EMBL" id="TDW74939.1"/>
    </source>
</evidence>
<keyword evidence="2" id="KW-1185">Reference proteome</keyword>
<dbReference type="EMBL" id="SODP01000001">
    <property type="protein sequence ID" value="TDW74939.1"/>
    <property type="molecule type" value="Genomic_DNA"/>
</dbReference>
<comment type="caution">
    <text evidence="1">The sequence shown here is derived from an EMBL/GenBank/DDBJ whole genome shotgun (WGS) entry which is preliminary data.</text>
</comment>
<name>A0A4R8CF70_9ACTN</name>
<accession>A0A4R8CF70</accession>
<dbReference type="RefSeq" id="WP_202871425.1">
    <property type="nucleotide sequence ID" value="NZ_SODP01000001.1"/>
</dbReference>
<sequence>MNRIVRAGATARTGALLLLLDPLVSWAAEFITAAAWPDPPYAPLYNWVSHLGPT</sequence>